<dbReference type="PROSITE" id="PS50987">
    <property type="entry name" value="HTH_ARSR_2"/>
    <property type="match status" value="1"/>
</dbReference>
<evidence type="ECO:0000256" key="3">
    <source>
        <dbReference type="ARBA" id="ARBA00023163"/>
    </source>
</evidence>
<dbReference type="AlphaFoldDB" id="A0A4Q2EGE1"/>
<dbReference type="PANTHER" id="PTHR33154:SF18">
    <property type="entry name" value="ARSENICAL RESISTANCE OPERON REPRESSOR"/>
    <property type="match status" value="1"/>
</dbReference>
<keyword evidence="2" id="KW-0238">DNA-binding</keyword>
<dbReference type="SUPFAM" id="SSF46785">
    <property type="entry name" value="Winged helix' DNA-binding domain"/>
    <property type="match status" value="1"/>
</dbReference>
<organism evidence="5 6">
    <name type="scientific">Propioniciclava flava</name>
    <dbReference type="NCBI Taxonomy" id="2072026"/>
    <lineage>
        <taxon>Bacteria</taxon>
        <taxon>Bacillati</taxon>
        <taxon>Actinomycetota</taxon>
        <taxon>Actinomycetes</taxon>
        <taxon>Propionibacteriales</taxon>
        <taxon>Propionibacteriaceae</taxon>
        <taxon>Propioniciclava</taxon>
    </lineage>
</organism>
<dbReference type="CDD" id="cd00090">
    <property type="entry name" value="HTH_ARSR"/>
    <property type="match status" value="1"/>
</dbReference>
<dbReference type="NCBIfam" id="NF033788">
    <property type="entry name" value="HTH_metalloreg"/>
    <property type="match status" value="1"/>
</dbReference>
<feature type="domain" description="HTH arsR-type" evidence="4">
    <location>
        <begin position="28"/>
        <end position="127"/>
    </location>
</feature>
<dbReference type="GO" id="GO:0003700">
    <property type="term" value="F:DNA-binding transcription factor activity"/>
    <property type="evidence" value="ECO:0007669"/>
    <property type="project" value="InterPro"/>
</dbReference>
<gene>
    <name evidence="5" type="ORF">C1706_10710</name>
</gene>
<dbReference type="InterPro" id="IPR036390">
    <property type="entry name" value="WH_DNA-bd_sf"/>
</dbReference>
<dbReference type="InterPro" id="IPR036388">
    <property type="entry name" value="WH-like_DNA-bd_sf"/>
</dbReference>
<protein>
    <submittedName>
        <fullName evidence="5">Transcriptional regulator</fullName>
    </submittedName>
</protein>
<dbReference type="SMART" id="SM00418">
    <property type="entry name" value="HTH_ARSR"/>
    <property type="match status" value="1"/>
</dbReference>
<dbReference type="InterPro" id="IPR011991">
    <property type="entry name" value="ArsR-like_HTH"/>
</dbReference>
<dbReference type="InterPro" id="IPR001845">
    <property type="entry name" value="HTH_ArsR_DNA-bd_dom"/>
</dbReference>
<keyword evidence="6" id="KW-1185">Reference proteome</keyword>
<keyword evidence="3" id="KW-0804">Transcription</keyword>
<dbReference type="Gene3D" id="1.10.10.10">
    <property type="entry name" value="Winged helix-like DNA-binding domain superfamily/Winged helix DNA-binding domain"/>
    <property type="match status" value="1"/>
</dbReference>
<dbReference type="OrthoDB" id="9798835at2"/>
<dbReference type="EMBL" id="PPCV01000007">
    <property type="protein sequence ID" value="RXW31622.1"/>
    <property type="molecule type" value="Genomic_DNA"/>
</dbReference>
<dbReference type="PRINTS" id="PR00778">
    <property type="entry name" value="HTHARSR"/>
</dbReference>
<evidence type="ECO:0000256" key="2">
    <source>
        <dbReference type="ARBA" id="ARBA00023125"/>
    </source>
</evidence>
<dbReference type="PANTHER" id="PTHR33154">
    <property type="entry name" value="TRANSCRIPTIONAL REGULATOR, ARSR FAMILY"/>
    <property type="match status" value="1"/>
</dbReference>
<evidence type="ECO:0000313" key="6">
    <source>
        <dbReference type="Proteomes" id="UP000290624"/>
    </source>
</evidence>
<proteinExistence type="predicted"/>
<evidence type="ECO:0000259" key="4">
    <source>
        <dbReference type="PROSITE" id="PS50987"/>
    </source>
</evidence>
<dbReference type="RefSeq" id="WP_129459230.1">
    <property type="nucleotide sequence ID" value="NZ_PPCV01000007.1"/>
</dbReference>
<dbReference type="GO" id="GO:0003677">
    <property type="term" value="F:DNA binding"/>
    <property type="evidence" value="ECO:0007669"/>
    <property type="project" value="UniProtKB-KW"/>
</dbReference>
<evidence type="ECO:0000256" key="1">
    <source>
        <dbReference type="ARBA" id="ARBA00023015"/>
    </source>
</evidence>
<keyword evidence="1" id="KW-0805">Transcription regulation</keyword>
<name>A0A4Q2EGE1_9ACTN</name>
<accession>A0A4Q2EGE1</accession>
<evidence type="ECO:0000313" key="5">
    <source>
        <dbReference type="EMBL" id="RXW31622.1"/>
    </source>
</evidence>
<reference evidence="5 6" key="1">
    <citation type="submission" date="2018-01" db="EMBL/GenBank/DDBJ databases">
        <title>Lactibacter flavus gen. nov., sp. nov., a novel bacterium of the family Propionibacteriaceae isolated from raw milk and dairy products.</title>
        <authorList>
            <person name="Wenning M."/>
            <person name="Breitenwieser F."/>
            <person name="Huptas C."/>
            <person name="von Neubeck M."/>
            <person name="Busse H.-J."/>
            <person name="Scherer S."/>
        </authorList>
    </citation>
    <scope>NUCLEOTIDE SEQUENCE [LARGE SCALE GENOMIC DNA]</scope>
    <source>
        <strain evidence="5 6">VG341</strain>
    </source>
</reference>
<dbReference type="Proteomes" id="UP000290624">
    <property type="component" value="Unassembled WGS sequence"/>
</dbReference>
<dbReference type="Pfam" id="PF12840">
    <property type="entry name" value="HTH_20"/>
    <property type="match status" value="1"/>
</dbReference>
<sequence length="127" mass="13375">MSMSVQGVAPRVTSVGDLCCSPILQAPLQSGDALALAGALKVLADPARLRLLSLIRAADDGRATTRVLADQVGLTQPTVTHHLGALFDAGFLDRERAGRQTWYSVNTDGLRAIQQLLDPTPVGTVES</sequence>
<comment type="caution">
    <text evidence="5">The sequence shown here is derived from an EMBL/GenBank/DDBJ whole genome shotgun (WGS) entry which is preliminary data.</text>
</comment>
<dbReference type="InterPro" id="IPR051081">
    <property type="entry name" value="HTH_MetalResp_TranReg"/>
</dbReference>